<comment type="function">
    <text evidence="4">This protein is involved in the repair of mismatches in DNA. It is required for dam-dependent methyl-directed DNA mismatch repair. May act as a 'molecular matchmaker', a protein that promotes the formation of a stable complex between two or more DNA-binding proteins in an ATP-dependent manner without itself being part of a final effector complex.</text>
</comment>
<dbReference type="SUPFAM" id="SSF118116">
    <property type="entry name" value="DNA mismatch repair protein MutL"/>
    <property type="match status" value="1"/>
</dbReference>
<dbReference type="NCBIfam" id="TIGR00585">
    <property type="entry name" value="mutl"/>
    <property type="match status" value="1"/>
</dbReference>
<dbReference type="InterPro" id="IPR036890">
    <property type="entry name" value="HATPase_C_sf"/>
</dbReference>
<evidence type="ECO:0000259" key="5">
    <source>
        <dbReference type="SMART" id="SM00853"/>
    </source>
</evidence>
<dbReference type="FunFam" id="3.30.565.10:FF:000003">
    <property type="entry name" value="DNA mismatch repair endonuclease MutL"/>
    <property type="match status" value="1"/>
</dbReference>
<evidence type="ECO:0000256" key="3">
    <source>
        <dbReference type="ARBA" id="ARBA00023204"/>
    </source>
</evidence>
<reference evidence="7 8" key="1">
    <citation type="submission" date="2015-01" db="EMBL/GenBank/DDBJ databases">
        <title>Comparative genomics of the lactic acid bacteria isolated from the honey bee gut.</title>
        <authorList>
            <person name="Ellegaard K.M."/>
            <person name="Tamarit D."/>
            <person name="Javelind E."/>
            <person name="Olofsson T."/>
            <person name="Andersson S.G."/>
            <person name="Vasquez A."/>
        </authorList>
    </citation>
    <scope>NUCLEOTIDE SEQUENCE [LARGE SCALE GENOMIC DNA]</scope>
    <source>
        <strain evidence="7 8">Bin4</strain>
    </source>
</reference>
<dbReference type="GO" id="GO:0030983">
    <property type="term" value="F:mismatched DNA binding"/>
    <property type="evidence" value="ECO:0007669"/>
    <property type="project" value="InterPro"/>
</dbReference>
<evidence type="ECO:0000256" key="2">
    <source>
        <dbReference type="ARBA" id="ARBA00022763"/>
    </source>
</evidence>
<dbReference type="Pfam" id="PF13589">
    <property type="entry name" value="HATPase_c_3"/>
    <property type="match status" value="1"/>
</dbReference>
<dbReference type="PATRIC" id="fig|1218492.5.peg.530"/>
<evidence type="ECO:0000256" key="4">
    <source>
        <dbReference type="HAMAP-Rule" id="MF_00149"/>
    </source>
</evidence>
<dbReference type="Pfam" id="PF01119">
    <property type="entry name" value="DNA_mis_repair"/>
    <property type="match status" value="1"/>
</dbReference>
<dbReference type="InterPro" id="IPR038973">
    <property type="entry name" value="MutL/Mlh/Pms-like"/>
</dbReference>
<dbReference type="InterPro" id="IPR014721">
    <property type="entry name" value="Ribsml_uS5_D2-typ_fold_subgr"/>
</dbReference>
<dbReference type="Pfam" id="PF08676">
    <property type="entry name" value="MutL_C"/>
    <property type="match status" value="1"/>
</dbReference>
<gene>
    <name evidence="4 7" type="primary">mutL</name>
    <name evidence="7" type="ORF">JG30_04080</name>
</gene>
<keyword evidence="8" id="KW-1185">Reference proteome</keyword>
<name>A0A0F4LWE0_9LACO</name>
<dbReference type="InterPro" id="IPR014790">
    <property type="entry name" value="MutL_C"/>
</dbReference>
<evidence type="ECO:0000259" key="6">
    <source>
        <dbReference type="SMART" id="SM01340"/>
    </source>
</evidence>
<dbReference type="HAMAP" id="MF_00149">
    <property type="entry name" value="DNA_mis_repair"/>
    <property type="match status" value="1"/>
</dbReference>
<sequence length="636" mass="70158">MAHIQQLPATLSNQIAAGEVIERPASVIKELVENALDAQASQIDILVKDAGISLIKVADNGTGIKSSEVELAFLPHTTSKISNLHDLFHVHTLGFRGEALASIAAVAKVALTTSTDNNAGVCLKINGGQKQSLTTLAKARGTTVTVTDLFYNTPARLKYIKTVNTELNHIINIVNRLALAHPEVAFTLATNQRNLIRTSGNGNLQQTIAGIYGRLTAQQMIPFQQANADFRIQGYTSLPQQTRSNRRYISLIINGRYVVNNQLIQAVIAGYESKLMVGRYPITVINIALDPLLVDVNVHPTKREVRLSKEAALAELIHTTIAQSLAKLNLIPDALRNLPQKAQQRVLQTDIKKSSDTIKKPLGAPKSAPQQIAEAKTNVASTQDSWIAAGALHSTPIFEDPSHLKQWDHEMTTLAAEPLADDLSQAATMTSLQKSFPQLQFMTQLHETYLVAQSDDGFYLVDQHAAQERVNYEKYFQQLGSVSPDQQNLLVPLVLDYANADAILIGEHLPLLQTMGVGITAFGQNSFVVNSYPTWIPDNQVETTIREMIDYVLKDGKIDIAKFREQTAITMSCKLSIKANHPLDRLQAQAVLDQLAQAKNPYNCPHGRPTLVHFSDQDIQKMFKRIQDPHQSLRQK</sequence>
<dbReference type="Gene3D" id="3.30.565.10">
    <property type="entry name" value="Histidine kinase-like ATPase, C-terminal domain"/>
    <property type="match status" value="1"/>
</dbReference>
<dbReference type="NCBIfam" id="NF000950">
    <property type="entry name" value="PRK00095.1-3"/>
    <property type="match status" value="1"/>
</dbReference>
<dbReference type="HOGENOM" id="CLU_004131_4_1_9"/>
<dbReference type="GO" id="GO:0016887">
    <property type="term" value="F:ATP hydrolysis activity"/>
    <property type="evidence" value="ECO:0007669"/>
    <property type="project" value="InterPro"/>
</dbReference>
<dbReference type="Gene3D" id="3.30.1370.100">
    <property type="entry name" value="MutL, C-terminal domain, regulatory subdomain"/>
    <property type="match status" value="1"/>
</dbReference>
<evidence type="ECO:0000313" key="7">
    <source>
        <dbReference type="EMBL" id="KJY62619.1"/>
    </source>
</evidence>
<dbReference type="PANTHER" id="PTHR10073">
    <property type="entry name" value="DNA MISMATCH REPAIR PROTEIN MLH, PMS, MUTL"/>
    <property type="match status" value="1"/>
</dbReference>
<evidence type="ECO:0000256" key="1">
    <source>
        <dbReference type="ARBA" id="ARBA00006082"/>
    </source>
</evidence>
<dbReference type="AlphaFoldDB" id="A0A0F4LWE0"/>
<dbReference type="Proteomes" id="UP000033558">
    <property type="component" value="Unassembled WGS sequence"/>
</dbReference>
<dbReference type="GO" id="GO:0032300">
    <property type="term" value="C:mismatch repair complex"/>
    <property type="evidence" value="ECO:0007669"/>
    <property type="project" value="InterPro"/>
</dbReference>
<dbReference type="GO" id="GO:0006298">
    <property type="term" value="P:mismatch repair"/>
    <property type="evidence" value="ECO:0007669"/>
    <property type="project" value="UniProtKB-UniRule"/>
</dbReference>
<dbReference type="GO" id="GO:0005524">
    <property type="term" value="F:ATP binding"/>
    <property type="evidence" value="ECO:0007669"/>
    <property type="project" value="InterPro"/>
</dbReference>
<dbReference type="RefSeq" id="WP_046315768.1">
    <property type="nucleotide sequence ID" value="NZ_JBHSZT010000003.1"/>
</dbReference>
<dbReference type="PROSITE" id="PS00058">
    <property type="entry name" value="DNA_MISMATCH_REPAIR_1"/>
    <property type="match status" value="1"/>
</dbReference>
<dbReference type="SUPFAM" id="SSF54211">
    <property type="entry name" value="Ribosomal protein S5 domain 2-like"/>
    <property type="match status" value="1"/>
</dbReference>
<feature type="domain" description="DNA mismatch repair protein S5" evidence="6">
    <location>
        <begin position="208"/>
        <end position="326"/>
    </location>
</feature>
<dbReference type="InterPro" id="IPR020568">
    <property type="entry name" value="Ribosomal_Su5_D2-typ_SF"/>
</dbReference>
<organism evidence="7 8">
    <name type="scientific">Bombilactobacillus mellifer</name>
    <dbReference type="NCBI Taxonomy" id="1218492"/>
    <lineage>
        <taxon>Bacteria</taxon>
        <taxon>Bacillati</taxon>
        <taxon>Bacillota</taxon>
        <taxon>Bacilli</taxon>
        <taxon>Lactobacillales</taxon>
        <taxon>Lactobacillaceae</taxon>
        <taxon>Bombilactobacillus</taxon>
    </lineage>
</organism>
<dbReference type="InterPro" id="IPR014762">
    <property type="entry name" value="DNA_mismatch_repair_CS"/>
</dbReference>
<comment type="caution">
    <text evidence="7">The sequence shown here is derived from an EMBL/GenBank/DDBJ whole genome shotgun (WGS) entry which is preliminary data.</text>
</comment>
<dbReference type="Gene3D" id="3.30.230.10">
    <property type="match status" value="1"/>
</dbReference>
<dbReference type="SMART" id="SM00853">
    <property type="entry name" value="MutL_C"/>
    <property type="match status" value="1"/>
</dbReference>
<comment type="similarity">
    <text evidence="1 4">Belongs to the DNA mismatch repair MutL/HexB family.</text>
</comment>
<dbReference type="STRING" id="1218492.JG30_04080"/>
<protein>
    <recommendedName>
        <fullName evidence="4">DNA mismatch repair protein MutL</fullName>
    </recommendedName>
</protein>
<proteinExistence type="inferred from homology"/>
<dbReference type="Gene3D" id="3.30.1540.20">
    <property type="entry name" value="MutL, C-terminal domain, dimerisation subdomain"/>
    <property type="match status" value="1"/>
</dbReference>
<dbReference type="InterPro" id="IPR037198">
    <property type="entry name" value="MutL_C_sf"/>
</dbReference>
<dbReference type="EMBL" id="JXJQ01000005">
    <property type="protein sequence ID" value="KJY62619.1"/>
    <property type="molecule type" value="Genomic_DNA"/>
</dbReference>
<dbReference type="SMART" id="SM01340">
    <property type="entry name" value="DNA_mis_repair"/>
    <property type="match status" value="1"/>
</dbReference>
<keyword evidence="3 4" id="KW-0234">DNA repair</keyword>
<dbReference type="InterPro" id="IPR013507">
    <property type="entry name" value="DNA_mismatch_S5_2-like"/>
</dbReference>
<dbReference type="InterPro" id="IPR002099">
    <property type="entry name" value="MutL/Mlh/PMS"/>
</dbReference>
<dbReference type="CDD" id="cd00782">
    <property type="entry name" value="MutL_Trans"/>
    <property type="match status" value="1"/>
</dbReference>
<dbReference type="OrthoDB" id="9763467at2"/>
<dbReference type="SUPFAM" id="SSF55874">
    <property type="entry name" value="ATPase domain of HSP90 chaperone/DNA topoisomerase II/histidine kinase"/>
    <property type="match status" value="1"/>
</dbReference>
<evidence type="ECO:0000313" key="8">
    <source>
        <dbReference type="Proteomes" id="UP000033558"/>
    </source>
</evidence>
<dbReference type="CDD" id="cd16926">
    <property type="entry name" value="HATPase_MutL-MLH-PMS-like"/>
    <property type="match status" value="1"/>
</dbReference>
<keyword evidence="2 4" id="KW-0227">DNA damage</keyword>
<dbReference type="InterPro" id="IPR042121">
    <property type="entry name" value="MutL_C_regsub"/>
</dbReference>
<dbReference type="InterPro" id="IPR020667">
    <property type="entry name" value="DNA_mismatch_repair_MutL"/>
</dbReference>
<dbReference type="InterPro" id="IPR042120">
    <property type="entry name" value="MutL_C_dimsub"/>
</dbReference>
<dbReference type="GO" id="GO:0140664">
    <property type="term" value="F:ATP-dependent DNA damage sensor activity"/>
    <property type="evidence" value="ECO:0007669"/>
    <property type="project" value="InterPro"/>
</dbReference>
<accession>A0A0F4LWE0</accession>
<dbReference type="PANTHER" id="PTHR10073:SF12">
    <property type="entry name" value="DNA MISMATCH REPAIR PROTEIN MLH1"/>
    <property type="match status" value="1"/>
</dbReference>
<feature type="domain" description="MutL C-terminal dimerisation" evidence="5">
    <location>
        <begin position="441"/>
        <end position="583"/>
    </location>
</feature>